<dbReference type="InterPro" id="IPR017897">
    <property type="entry name" value="Thrombospondin_3_rpt"/>
</dbReference>
<proteinExistence type="predicted"/>
<dbReference type="AlphaFoldDB" id="A0A8J9YSF1"/>
<organism evidence="6 7">
    <name type="scientific">Branchiostoma lanceolatum</name>
    <name type="common">Common lancelet</name>
    <name type="synonym">Amphioxus lanceolatum</name>
    <dbReference type="NCBI Taxonomy" id="7740"/>
    <lineage>
        <taxon>Eukaryota</taxon>
        <taxon>Metazoa</taxon>
        <taxon>Chordata</taxon>
        <taxon>Cephalochordata</taxon>
        <taxon>Leptocardii</taxon>
        <taxon>Amphioxiformes</taxon>
        <taxon>Branchiostomatidae</taxon>
        <taxon>Branchiostoma</taxon>
    </lineage>
</organism>
<dbReference type="Gene3D" id="4.10.1080.10">
    <property type="entry name" value="TSP type-3 repeat"/>
    <property type="match status" value="1"/>
</dbReference>
<feature type="repeat" description="TSP type-3" evidence="3">
    <location>
        <begin position="265"/>
        <end position="300"/>
    </location>
</feature>
<dbReference type="Pfam" id="PF02412">
    <property type="entry name" value="TSP_3"/>
    <property type="match status" value="2"/>
</dbReference>
<keyword evidence="2 3" id="KW-0106">Calcium</keyword>
<keyword evidence="7" id="KW-1185">Reference proteome</keyword>
<evidence type="ECO:0000256" key="4">
    <source>
        <dbReference type="SAM" id="MobiDB-lite"/>
    </source>
</evidence>
<dbReference type="OrthoDB" id="439917at2759"/>
<dbReference type="SUPFAM" id="SSF103647">
    <property type="entry name" value="TSP type-3 repeat"/>
    <property type="match status" value="1"/>
</dbReference>
<evidence type="ECO:0000256" key="2">
    <source>
        <dbReference type="ARBA" id="ARBA00022837"/>
    </source>
</evidence>
<gene>
    <name evidence="6" type="primary">COMP</name>
    <name evidence="6" type="ORF">BLAG_LOCUS3581</name>
</gene>
<dbReference type="PANTHER" id="PTHR10199">
    <property type="entry name" value="THROMBOSPONDIN"/>
    <property type="match status" value="1"/>
</dbReference>
<dbReference type="Proteomes" id="UP000838412">
    <property type="component" value="Chromosome 10"/>
</dbReference>
<dbReference type="PANTHER" id="PTHR10199:SF100">
    <property type="entry name" value="THROMBOSPONDIN, ISOFORM A"/>
    <property type="match status" value="1"/>
</dbReference>
<dbReference type="InterPro" id="IPR003367">
    <property type="entry name" value="Thrombospondin_3-like_rpt"/>
</dbReference>
<dbReference type="InterPro" id="IPR028974">
    <property type="entry name" value="TSP_type-3_rpt"/>
</dbReference>
<reference evidence="6" key="1">
    <citation type="submission" date="2022-01" db="EMBL/GenBank/DDBJ databases">
        <authorList>
            <person name="Braso-Vives M."/>
        </authorList>
    </citation>
    <scope>NUCLEOTIDE SEQUENCE</scope>
</reference>
<evidence type="ECO:0000313" key="6">
    <source>
        <dbReference type="EMBL" id="CAH1239227.1"/>
    </source>
</evidence>
<dbReference type="InterPro" id="IPR011641">
    <property type="entry name" value="Tyr-kin_ephrin_A/B_rcpt-like"/>
</dbReference>
<feature type="compositionally biased region" description="Polar residues" evidence="4">
    <location>
        <begin position="315"/>
        <end position="324"/>
    </location>
</feature>
<evidence type="ECO:0000313" key="7">
    <source>
        <dbReference type="Proteomes" id="UP000838412"/>
    </source>
</evidence>
<dbReference type="EMBL" id="OV696695">
    <property type="protein sequence ID" value="CAH1239227.1"/>
    <property type="molecule type" value="Genomic_DNA"/>
</dbReference>
<keyword evidence="1" id="KW-0732">Signal</keyword>
<accession>A0A8J9YSF1</accession>
<feature type="region of interest" description="Disordered" evidence="4">
    <location>
        <begin position="272"/>
        <end position="291"/>
    </location>
</feature>
<feature type="domain" description="Tyrosine-protein kinase ephrin type A/B receptor-like" evidence="5">
    <location>
        <begin position="172"/>
        <end position="213"/>
    </location>
</feature>
<dbReference type="GO" id="GO:0005509">
    <property type="term" value="F:calcium ion binding"/>
    <property type="evidence" value="ECO:0007669"/>
    <property type="project" value="UniProtKB-UniRule"/>
</dbReference>
<name>A0A8J9YSF1_BRALA</name>
<evidence type="ECO:0000256" key="3">
    <source>
        <dbReference type="PROSITE-ProRule" id="PRU00634"/>
    </source>
</evidence>
<feature type="region of interest" description="Disordered" evidence="4">
    <location>
        <begin position="298"/>
        <end position="333"/>
    </location>
</feature>
<evidence type="ECO:0000259" key="5">
    <source>
        <dbReference type="Pfam" id="PF07699"/>
    </source>
</evidence>
<evidence type="ECO:0000256" key="1">
    <source>
        <dbReference type="ARBA" id="ARBA00022729"/>
    </source>
</evidence>
<dbReference type="GO" id="GO:0007155">
    <property type="term" value="P:cell adhesion"/>
    <property type="evidence" value="ECO:0007669"/>
    <property type="project" value="InterPro"/>
</dbReference>
<dbReference type="SMART" id="SM01411">
    <property type="entry name" value="Ephrin_rec_like"/>
    <property type="match status" value="1"/>
</dbReference>
<dbReference type="Pfam" id="PF07699">
    <property type="entry name" value="Ephrin_rec_like"/>
    <property type="match status" value="1"/>
</dbReference>
<protein>
    <submittedName>
        <fullName evidence="6">COMP protein</fullName>
    </submittedName>
</protein>
<sequence>MSQMTNTVDYYYDGDCQSNVADIIEMFERLFNSLGSAANLGSETSNTENINVTCGLTSARSSFAKMNARTRPGFVVEFDVVAASTLPPDQITTADQTDLMYLLGDVSFEIQDKISSGEFSMTIDGKVAEGASYTMTTTPAFKTDCQDGQMTVAENFVAYCLNCPRGTYKPANSSSCVTCDYQEYQDEEGQSSCKSCPAGTNAVFRGAKNITDCTAGCADGWAGSSDGLVCGRDDDMDGFSDVSISCGNETCIVDNCPGTSNPDQLDMDGDGKGDECGEDIDGDGVMNDQDNCPLIPNPDQVDSDGDGVGSMCDNCVSTPNPDQANSDDTEPGDACEAALQEELGGFI</sequence>
<dbReference type="PROSITE" id="PS51234">
    <property type="entry name" value="TSP3"/>
    <property type="match status" value="1"/>
</dbReference>